<dbReference type="GO" id="GO:0002098">
    <property type="term" value="P:tRNA wobble uridine modification"/>
    <property type="evidence" value="ECO:0007669"/>
    <property type="project" value="InterPro"/>
</dbReference>
<evidence type="ECO:0000313" key="4">
    <source>
        <dbReference type="Proteomes" id="UP001165740"/>
    </source>
</evidence>
<dbReference type="RefSeq" id="XP_013082642.2">
    <property type="nucleotide sequence ID" value="XM_013227188.2"/>
</dbReference>
<evidence type="ECO:0000256" key="2">
    <source>
        <dbReference type="ARBA" id="ARBA00008837"/>
    </source>
</evidence>
<dbReference type="KEGG" id="bgt:106067618"/>
<evidence type="ECO:0000256" key="1">
    <source>
        <dbReference type="ARBA" id="ARBA00005043"/>
    </source>
</evidence>
<dbReference type="GeneID" id="106067618"/>
<reference evidence="5" key="1">
    <citation type="submission" date="2025-08" db="UniProtKB">
        <authorList>
            <consortium name="RefSeq"/>
        </authorList>
    </citation>
    <scope>IDENTIFICATION</scope>
</reference>
<sequence length="262" mass="28841">MLAQICQFFAVDSSNFPKNELVFVGDKSSDGGFLIHYFINLCQKQNRPLCFVGLSQSFNHYNSVAQKLGTNLLSARDENKNLIFIEGLKLISECVSLHSGQFNESNPFLSLLKGDSTQFVNTIDASLANLAKIQSPNAPVVIVDDLSVLLRSGATPKDIILLVNSLNNIITLGPTKGSLIIFSSLDKDEENELCAFLSHLCSVKIEITNLKSGYCKDVHGQIEVLWKDSLLNPREPKTTHSQFKLFDKSVELFALGMSAAVL</sequence>
<gene>
    <name evidence="5" type="primary">LOC106067618</name>
</gene>
<evidence type="ECO:0000256" key="3">
    <source>
        <dbReference type="ARBA" id="ARBA00020263"/>
    </source>
</evidence>
<dbReference type="PANTHER" id="PTHR16184:SF6">
    <property type="entry name" value="ELONGATOR COMPLEX PROTEIN 6"/>
    <property type="match status" value="1"/>
</dbReference>
<accession>A0A9U8ECN4</accession>
<organism evidence="4 5">
    <name type="scientific">Biomphalaria glabrata</name>
    <name type="common">Bloodfluke planorb</name>
    <name type="synonym">Freshwater snail</name>
    <dbReference type="NCBI Taxonomy" id="6526"/>
    <lineage>
        <taxon>Eukaryota</taxon>
        <taxon>Metazoa</taxon>
        <taxon>Spiralia</taxon>
        <taxon>Lophotrochozoa</taxon>
        <taxon>Mollusca</taxon>
        <taxon>Gastropoda</taxon>
        <taxon>Heterobranchia</taxon>
        <taxon>Euthyneura</taxon>
        <taxon>Panpulmonata</taxon>
        <taxon>Hygrophila</taxon>
        <taxon>Lymnaeoidea</taxon>
        <taxon>Planorbidae</taxon>
        <taxon>Biomphalaria</taxon>
    </lineage>
</organism>
<proteinExistence type="inferred from homology"/>
<dbReference type="CDD" id="cd19495">
    <property type="entry name" value="Elp6"/>
    <property type="match status" value="1"/>
</dbReference>
<dbReference type="Proteomes" id="UP001165740">
    <property type="component" value="Chromosome 2"/>
</dbReference>
<dbReference type="Pfam" id="PF09807">
    <property type="entry name" value="ELP6"/>
    <property type="match status" value="1"/>
</dbReference>
<dbReference type="InterPro" id="IPR027417">
    <property type="entry name" value="P-loop_NTPase"/>
</dbReference>
<evidence type="ECO:0000313" key="5">
    <source>
        <dbReference type="RefSeq" id="XP_013082642.2"/>
    </source>
</evidence>
<protein>
    <recommendedName>
        <fullName evidence="3">Elongator complex protein 6</fullName>
    </recommendedName>
</protein>
<name>A0A9U8ECN4_BIOGL</name>
<dbReference type="OrthoDB" id="9995306at2759"/>
<dbReference type="InterPro" id="IPR018627">
    <property type="entry name" value="ELP6"/>
</dbReference>
<dbReference type="OMA" id="MFTELNS"/>
<comment type="pathway">
    <text evidence="1">tRNA modification; 5-methoxycarbonylmethyl-2-thiouridine-tRNA biosynthesis.</text>
</comment>
<dbReference type="PANTHER" id="PTHR16184">
    <property type="entry name" value="ELONGATOR COMPLEX PROTEIN 6"/>
    <property type="match status" value="1"/>
</dbReference>
<dbReference type="Gene3D" id="3.40.50.300">
    <property type="entry name" value="P-loop containing nucleotide triphosphate hydrolases"/>
    <property type="match status" value="1"/>
</dbReference>
<dbReference type="GO" id="GO:0033588">
    <property type="term" value="C:elongator holoenzyme complex"/>
    <property type="evidence" value="ECO:0007669"/>
    <property type="project" value="InterPro"/>
</dbReference>
<dbReference type="AlphaFoldDB" id="A0A9U8ECN4"/>
<keyword evidence="4" id="KW-1185">Reference proteome</keyword>
<comment type="similarity">
    <text evidence="2">Belongs to the ELP6 family.</text>
</comment>